<gene>
    <name evidence="13" type="ORF">SI8410_06009360</name>
</gene>
<feature type="compositionally biased region" description="Low complexity" evidence="11">
    <location>
        <begin position="143"/>
        <end position="152"/>
    </location>
</feature>
<organism evidence="13 14">
    <name type="scientific">Spirodela intermedia</name>
    <name type="common">Intermediate duckweed</name>
    <dbReference type="NCBI Taxonomy" id="51605"/>
    <lineage>
        <taxon>Eukaryota</taxon>
        <taxon>Viridiplantae</taxon>
        <taxon>Streptophyta</taxon>
        <taxon>Embryophyta</taxon>
        <taxon>Tracheophyta</taxon>
        <taxon>Spermatophyta</taxon>
        <taxon>Magnoliopsida</taxon>
        <taxon>Liliopsida</taxon>
        <taxon>Araceae</taxon>
        <taxon>Lemnoideae</taxon>
        <taxon>Spirodela</taxon>
    </lineage>
</organism>
<dbReference type="InterPro" id="IPR001245">
    <property type="entry name" value="Ser-Thr/Tyr_kinase_cat_dom"/>
</dbReference>
<keyword evidence="14" id="KW-1185">Reference proteome</keyword>
<dbReference type="InterPro" id="IPR017441">
    <property type="entry name" value="Protein_kinase_ATP_BS"/>
</dbReference>
<dbReference type="FunFam" id="3.30.200.20:FF:000081">
    <property type="entry name" value="Octicosapeptide/phox/Bem1p domain kinase superfamily protein"/>
    <property type="match status" value="1"/>
</dbReference>
<proteinExistence type="predicted"/>
<dbReference type="GO" id="GO:0005737">
    <property type="term" value="C:cytoplasm"/>
    <property type="evidence" value="ECO:0007669"/>
    <property type="project" value="UniProtKB-SubCell"/>
</dbReference>
<name>A0A7I8KP18_SPIIN</name>
<accession>A0A7I8KP18</accession>
<dbReference type="Pfam" id="PF00564">
    <property type="entry name" value="PB1"/>
    <property type="match status" value="1"/>
</dbReference>
<evidence type="ECO:0000256" key="9">
    <source>
        <dbReference type="ARBA" id="ARBA00023294"/>
    </source>
</evidence>
<keyword evidence="6 10" id="KW-0547">Nucleotide-binding</keyword>
<dbReference type="SMART" id="SM00666">
    <property type="entry name" value="PB1"/>
    <property type="match status" value="1"/>
</dbReference>
<keyword evidence="9" id="KW-0927">Auxin signaling pathway</keyword>
<dbReference type="InterPro" id="IPR050167">
    <property type="entry name" value="Ser_Thr_protein_kinase"/>
</dbReference>
<keyword evidence="2" id="KW-0963">Cytoplasm</keyword>
<dbReference type="FunFam" id="3.10.20.90:FF:000058">
    <property type="entry name" value="Octicosapeptide/phox/Bem1p domain kinase superfamily protein"/>
    <property type="match status" value="1"/>
</dbReference>
<evidence type="ECO:0000256" key="11">
    <source>
        <dbReference type="SAM" id="MobiDB-lite"/>
    </source>
</evidence>
<dbReference type="SUPFAM" id="SSF54277">
    <property type="entry name" value="CAD &amp; PB1 domains"/>
    <property type="match status" value="1"/>
</dbReference>
<feature type="region of interest" description="Disordered" evidence="11">
    <location>
        <begin position="546"/>
        <end position="570"/>
    </location>
</feature>
<dbReference type="PRINTS" id="PR00109">
    <property type="entry name" value="TYRKINASE"/>
</dbReference>
<dbReference type="SMART" id="SM00220">
    <property type="entry name" value="S_TKc"/>
    <property type="match status" value="1"/>
</dbReference>
<keyword evidence="7" id="KW-0418">Kinase</keyword>
<dbReference type="Gene3D" id="3.10.20.90">
    <property type="entry name" value="Phosphatidylinositol 3-kinase Catalytic Subunit, Chain A, domain 1"/>
    <property type="match status" value="1"/>
</dbReference>
<dbReference type="CDD" id="cd06410">
    <property type="entry name" value="PB1_UP2"/>
    <property type="match status" value="1"/>
</dbReference>
<dbReference type="AlphaFoldDB" id="A0A7I8KP18"/>
<feature type="region of interest" description="Disordered" evidence="11">
    <location>
        <begin position="704"/>
        <end position="756"/>
    </location>
</feature>
<feature type="region of interest" description="Disordered" evidence="11">
    <location>
        <begin position="254"/>
        <end position="276"/>
    </location>
</feature>
<dbReference type="EMBL" id="LR746269">
    <property type="protein sequence ID" value="CAA7398695.1"/>
    <property type="molecule type" value="Genomic_DNA"/>
</dbReference>
<evidence type="ECO:0000256" key="3">
    <source>
        <dbReference type="ARBA" id="ARBA00022527"/>
    </source>
</evidence>
<evidence type="ECO:0000256" key="5">
    <source>
        <dbReference type="ARBA" id="ARBA00022679"/>
    </source>
</evidence>
<keyword evidence="3" id="KW-0723">Serine/threonine-protein kinase</keyword>
<feature type="region of interest" description="Disordered" evidence="11">
    <location>
        <begin position="140"/>
        <end position="164"/>
    </location>
</feature>
<protein>
    <recommendedName>
        <fullName evidence="12">Protein kinase domain-containing protein</fullName>
    </recommendedName>
</protein>
<evidence type="ECO:0000256" key="8">
    <source>
        <dbReference type="ARBA" id="ARBA00022840"/>
    </source>
</evidence>
<dbReference type="CDD" id="cd13999">
    <property type="entry name" value="STKc_MAP3K-like"/>
    <property type="match status" value="1"/>
</dbReference>
<dbReference type="Gene3D" id="1.10.510.10">
    <property type="entry name" value="Transferase(Phosphotransferase) domain 1"/>
    <property type="match status" value="1"/>
</dbReference>
<comment type="subcellular location">
    <subcellularLocation>
        <location evidence="1">Cytoplasm</location>
    </subcellularLocation>
</comment>
<evidence type="ECO:0000313" key="14">
    <source>
        <dbReference type="Proteomes" id="UP000663760"/>
    </source>
</evidence>
<evidence type="ECO:0000256" key="2">
    <source>
        <dbReference type="ARBA" id="ARBA00022490"/>
    </source>
</evidence>
<keyword evidence="8 10" id="KW-0067">ATP-binding</keyword>
<dbReference type="PROSITE" id="PS00108">
    <property type="entry name" value="PROTEIN_KINASE_ST"/>
    <property type="match status" value="1"/>
</dbReference>
<evidence type="ECO:0000256" key="4">
    <source>
        <dbReference type="ARBA" id="ARBA00022553"/>
    </source>
</evidence>
<dbReference type="GO" id="GO:0010928">
    <property type="term" value="P:regulation of auxin mediated signaling pathway"/>
    <property type="evidence" value="ECO:0007669"/>
    <property type="project" value="UniProtKB-ARBA"/>
</dbReference>
<feature type="binding site" evidence="10">
    <location>
        <position position="879"/>
    </location>
    <ligand>
        <name>ATP</name>
        <dbReference type="ChEBI" id="CHEBI:30616"/>
    </ligand>
</feature>
<dbReference type="SUPFAM" id="SSF56112">
    <property type="entry name" value="Protein kinase-like (PK-like)"/>
    <property type="match status" value="1"/>
</dbReference>
<sequence length="1125" mass="124538">MESPDSAAAAAAAAYSSFSASLPALVTAPDELRRVKFLCSFGGSILPRPLDGKLRYVGGETRIVSVPRDVTYEELMARMRELFEGAWSLKYQQPEEDLDALISVVNDDDITNMMEEYDKLGAGGDGFTRLRIFLFSHPDHDSGGSSTSAAGAQFDSSDERETERRRYVDALNSSIDGKHQFSVDALGGVPGTDSRNQVASDQFLSHRGMEAGIHAQFSMHHLNIPHQASVGQRYSDTEGPRSPVYCTPGHHVLHDPREFPPSPSSRPHHPAFGESNDRIPEEYMRQAPSQQPPHHPSLVESVVWLPPGGTVGEMAGFPGNLGHIHNVCEPSSVCEHCLMALRRNHLTAPEARFHDSRWKQWQTHLEHLNAEGDFAGQFSSSTCAECIHIREAYLLNQDNIKLDHHVYAKEHNDHHHFYSDVHGQERGRVLQQHQVNHLLDDPRVHYSERFPVDRNGMNFPVAHGNFYELHSVQPNCIRENPHYVHSAAEPGNEVYHDQHATSVGNHMQAPRVEENGLQYGSNPLYGADGIFQRPHVSPPIVNFSRKAQGAGPPYEASGSMLQPQHGTGHIRSPQDGSIGFPGVGMDDKVPGSWSVHVSNRLNKVFPISGPVTHEYYDDQAVKPNFHLINKENQHPFGPEGVQYKPGRADYAILSEPGQAEVAPSLSYVGDNVAAYPNRQSNPIFHSDLSRDVVIGSKLPGRSYETSHAKVSMEPDASNIPSKDEEDGNFEPKESLPVVKKGSSLNVKDSNEREEPSIQCSNLLPEIISSVKMIKLEDLDETKATVHADEDTSPLNDLSKKELSLHISVPATAQEDMGADSDAEQPALSEIEPTVAEAEARAKGLQTIKNTDLEEIRELGSGTYGSVYHGKWKGSDVAIKRIKASCFTGKPSERKRLIADFWKEALILSSLHHPNVVSFYGIVRDGPDGSLATVTEFMVNGSLKQVLQKKDRTIDRRKRIIIAMDAAFGMEYLHGKNIVHFDLKCENLLVNMRDHHRPVCKIGDLGLSKVKQKTLVSGGVRGTLPWMAPELLSGKTNMVSDKVDVYSFGISMWELLTGEEPYADMHCASIIGGIVNNTLRPTIPTWCDPEWKSLMETCWSSDPADRPSFSDISQRLRKMAAGVNVK</sequence>
<keyword evidence="4" id="KW-0597">Phosphoprotein</keyword>
<evidence type="ECO:0000259" key="12">
    <source>
        <dbReference type="PROSITE" id="PS50011"/>
    </source>
</evidence>
<evidence type="ECO:0000256" key="7">
    <source>
        <dbReference type="ARBA" id="ARBA00022777"/>
    </source>
</evidence>
<evidence type="ECO:0000256" key="6">
    <source>
        <dbReference type="ARBA" id="ARBA00022741"/>
    </source>
</evidence>
<evidence type="ECO:0000256" key="10">
    <source>
        <dbReference type="PROSITE-ProRule" id="PRU10141"/>
    </source>
</evidence>
<dbReference type="PANTHER" id="PTHR23257:SF703">
    <property type="entry name" value="KINASE SUPERFAMILY WITH OCTICOSAPEPTIDE_PHOX_BEM1P DOMAIN-CONTAINING PROTEIN"/>
    <property type="match status" value="1"/>
</dbReference>
<dbReference type="InterPro" id="IPR008271">
    <property type="entry name" value="Ser/Thr_kinase_AS"/>
</dbReference>
<feature type="domain" description="Protein kinase" evidence="12">
    <location>
        <begin position="852"/>
        <end position="1115"/>
    </location>
</feature>
<dbReference type="Pfam" id="PF07714">
    <property type="entry name" value="PK_Tyr_Ser-Thr"/>
    <property type="match status" value="1"/>
</dbReference>
<dbReference type="GO" id="GO:0009734">
    <property type="term" value="P:auxin-activated signaling pathway"/>
    <property type="evidence" value="ECO:0007669"/>
    <property type="project" value="UniProtKB-KW"/>
</dbReference>
<dbReference type="Proteomes" id="UP000663760">
    <property type="component" value="Chromosome 6"/>
</dbReference>
<keyword evidence="5" id="KW-0808">Transferase</keyword>
<dbReference type="GO" id="GO:0005524">
    <property type="term" value="F:ATP binding"/>
    <property type="evidence" value="ECO:0007669"/>
    <property type="project" value="UniProtKB-UniRule"/>
</dbReference>
<dbReference type="GO" id="GO:0004674">
    <property type="term" value="F:protein serine/threonine kinase activity"/>
    <property type="evidence" value="ECO:0007669"/>
    <property type="project" value="UniProtKB-KW"/>
</dbReference>
<dbReference type="InterPro" id="IPR011009">
    <property type="entry name" value="Kinase-like_dom_sf"/>
</dbReference>
<reference evidence="13" key="1">
    <citation type="submission" date="2020-02" db="EMBL/GenBank/DDBJ databases">
        <authorList>
            <person name="Scholz U."/>
            <person name="Mascher M."/>
            <person name="Fiebig A."/>
        </authorList>
    </citation>
    <scope>NUCLEOTIDE SEQUENCE</scope>
</reference>
<evidence type="ECO:0000256" key="1">
    <source>
        <dbReference type="ARBA" id="ARBA00004496"/>
    </source>
</evidence>
<evidence type="ECO:0000313" key="13">
    <source>
        <dbReference type="EMBL" id="CAA7398695.1"/>
    </source>
</evidence>
<dbReference type="InterPro" id="IPR000719">
    <property type="entry name" value="Prot_kinase_dom"/>
</dbReference>
<dbReference type="PROSITE" id="PS50011">
    <property type="entry name" value="PROTEIN_KINASE_DOM"/>
    <property type="match status" value="1"/>
</dbReference>
<dbReference type="Gene3D" id="3.30.200.20">
    <property type="entry name" value="Phosphorylase Kinase, domain 1"/>
    <property type="match status" value="1"/>
</dbReference>
<dbReference type="FunFam" id="1.10.510.10:FF:000142">
    <property type="entry name" value="Octicosapeptide/phox/Bem1p domain kinase superfamily protein"/>
    <property type="match status" value="1"/>
</dbReference>
<dbReference type="InterPro" id="IPR000270">
    <property type="entry name" value="PB1_dom"/>
</dbReference>
<dbReference type="PROSITE" id="PS00107">
    <property type="entry name" value="PROTEIN_KINASE_ATP"/>
    <property type="match status" value="1"/>
</dbReference>
<dbReference type="PANTHER" id="PTHR23257">
    <property type="entry name" value="SERINE-THREONINE PROTEIN KINASE"/>
    <property type="match status" value="1"/>
</dbReference>
<dbReference type="OrthoDB" id="4062651at2759"/>